<protein>
    <recommendedName>
        <fullName evidence="7">Large ribosomal subunit protein mL46</fullName>
    </recommendedName>
</protein>
<dbReference type="InterPro" id="IPR040008">
    <property type="entry name" value="Ribosomal_mL46"/>
</dbReference>
<dbReference type="PROSITE" id="PS51462">
    <property type="entry name" value="NUDIX"/>
    <property type="match status" value="1"/>
</dbReference>
<organism evidence="11">
    <name type="scientific">Melampsora larici-populina (strain 98AG31 / pathotype 3-4-7)</name>
    <name type="common">Poplar leaf rust fungus</name>
    <dbReference type="NCBI Taxonomy" id="747676"/>
    <lineage>
        <taxon>Eukaryota</taxon>
        <taxon>Fungi</taxon>
        <taxon>Dikarya</taxon>
        <taxon>Basidiomycota</taxon>
        <taxon>Pucciniomycotina</taxon>
        <taxon>Pucciniomycetes</taxon>
        <taxon>Pucciniales</taxon>
        <taxon>Melampsoraceae</taxon>
        <taxon>Melampsora</taxon>
    </lineage>
</organism>
<dbReference type="InParanoid" id="F4RKK8"/>
<evidence type="ECO:0000256" key="1">
    <source>
        <dbReference type="ARBA" id="ARBA00004173"/>
    </source>
</evidence>
<comment type="similarity">
    <text evidence="2">Belongs to the mitochondrion-specific ribosomal protein mL46 family.</text>
</comment>
<evidence type="ECO:0000256" key="4">
    <source>
        <dbReference type="ARBA" id="ARBA00022980"/>
    </source>
</evidence>
<dbReference type="STRING" id="747676.F4RKK8"/>
<feature type="region of interest" description="Disordered" evidence="8">
    <location>
        <begin position="112"/>
        <end position="140"/>
    </location>
</feature>
<keyword evidence="3" id="KW-0809">Transit peptide</keyword>
<feature type="region of interest" description="Disordered" evidence="8">
    <location>
        <begin position="34"/>
        <end position="53"/>
    </location>
</feature>
<evidence type="ECO:0000256" key="2">
    <source>
        <dbReference type="ARBA" id="ARBA00009070"/>
    </source>
</evidence>
<dbReference type="Gene3D" id="3.90.79.10">
    <property type="entry name" value="Nucleoside Triphosphate Pyrophosphohydrolase"/>
    <property type="match status" value="1"/>
</dbReference>
<keyword evidence="11" id="KW-1185">Reference proteome</keyword>
<dbReference type="AlphaFoldDB" id="F4RKK8"/>
<dbReference type="GO" id="GO:0003735">
    <property type="term" value="F:structural constituent of ribosome"/>
    <property type="evidence" value="ECO:0007669"/>
    <property type="project" value="InterPro"/>
</dbReference>
<keyword evidence="5" id="KW-0496">Mitochondrion</keyword>
<dbReference type="eggNOG" id="KOG4548">
    <property type="taxonomic scope" value="Eukaryota"/>
</dbReference>
<dbReference type="EMBL" id="GL883105">
    <property type="protein sequence ID" value="EGG07111.1"/>
    <property type="molecule type" value="Genomic_DNA"/>
</dbReference>
<evidence type="ECO:0000313" key="10">
    <source>
        <dbReference type="EMBL" id="EGG07111.1"/>
    </source>
</evidence>
<dbReference type="HOGENOM" id="CLU_040204_0_1_1"/>
<dbReference type="Pfam" id="PF00293">
    <property type="entry name" value="NUDIX"/>
    <property type="match status" value="1"/>
</dbReference>
<dbReference type="OrthoDB" id="414075at2759"/>
<gene>
    <name evidence="10" type="ORF">MELLADRAFT_62878</name>
</gene>
<keyword evidence="4" id="KW-0689">Ribosomal protein</keyword>
<evidence type="ECO:0000256" key="7">
    <source>
        <dbReference type="ARBA" id="ARBA00035190"/>
    </source>
</evidence>
<comment type="subcellular location">
    <subcellularLocation>
        <location evidence="1">Mitochondrion</location>
    </subcellularLocation>
</comment>
<evidence type="ECO:0000313" key="11">
    <source>
        <dbReference type="Proteomes" id="UP000001072"/>
    </source>
</evidence>
<sequence>MKPTSKFINSTLLQSTSLKPTYLSKRLSTESSIAIRPRSSSIPPPIPLHQQSRPSHRLVVASLVSRLPITLKKLTRFESAYYHYQSQLSKTLETKFNTSFFFRSGSQAEKEFLEESTGKSNQVDASVDQHDHQTVDQLDLDESSLERKKDQTLYLLVKKNRSEHQWQLPQGGIKPKEDLVKAGLRELYEELGIDMDIFSIGHVPASYYSYESIPSSLTSTTLKGTKVWIMPKRILRGQPKITEVGKSEGIIQFAWLTKDEIQNRVSQELWSGLNPILSEI</sequence>
<dbReference type="RefSeq" id="XP_007409553.1">
    <property type="nucleotide sequence ID" value="XM_007409491.1"/>
</dbReference>
<dbReference type="InterPro" id="IPR000086">
    <property type="entry name" value="NUDIX_hydrolase_dom"/>
</dbReference>
<dbReference type="InterPro" id="IPR021757">
    <property type="entry name" value="Ribosomal_mL46_N"/>
</dbReference>
<dbReference type="GO" id="GO:0005762">
    <property type="term" value="C:mitochondrial large ribosomal subunit"/>
    <property type="evidence" value="ECO:0007669"/>
    <property type="project" value="TreeGrafter"/>
</dbReference>
<keyword evidence="6" id="KW-0687">Ribonucleoprotein</keyword>
<evidence type="ECO:0000256" key="6">
    <source>
        <dbReference type="ARBA" id="ARBA00023274"/>
    </source>
</evidence>
<evidence type="ECO:0000259" key="9">
    <source>
        <dbReference type="PROSITE" id="PS51462"/>
    </source>
</evidence>
<dbReference type="GeneID" id="18929980"/>
<name>F4RKK8_MELLP</name>
<dbReference type="PANTHER" id="PTHR13124:SF12">
    <property type="entry name" value="LARGE RIBOSOMAL SUBUNIT PROTEIN ML46"/>
    <property type="match status" value="1"/>
</dbReference>
<feature type="domain" description="Nudix hydrolase" evidence="9">
    <location>
        <begin position="130"/>
        <end position="280"/>
    </location>
</feature>
<dbReference type="InterPro" id="IPR033650">
    <property type="entry name" value="Ribosomal_mL46_NUDIX"/>
</dbReference>
<proteinExistence type="inferred from homology"/>
<accession>F4RKK8</accession>
<dbReference type="InterPro" id="IPR015797">
    <property type="entry name" value="NUDIX_hydrolase-like_dom_sf"/>
</dbReference>
<dbReference type="VEuPathDB" id="FungiDB:MELLADRAFT_62878"/>
<reference evidence="11" key="1">
    <citation type="journal article" date="2011" name="Proc. Natl. Acad. Sci. U.S.A.">
        <title>Obligate biotrophy features unraveled by the genomic analysis of rust fungi.</title>
        <authorList>
            <person name="Duplessis S."/>
            <person name="Cuomo C.A."/>
            <person name="Lin Y.-C."/>
            <person name="Aerts A."/>
            <person name="Tisserant E."/>
            <person name="Veneault-Fourrey C."/>
            <person name="Joly D.L."/>
            <person name="Hacquard S."/>
            <person name="Amselem J."/>
            <person name="Cantarel B.L."/>
            <person name="Chiu R."/>
            <person name="Coutinho P.M."/>
            <person name="Feau N."/>
            <person name="Field M."/>
            <person name="Frey P."/>
            <person name="Gelhaye E."/>
            <person name="Goldberg J."/>
            <person name="Grabherr M.G."/>
            <person name="Kodira C.D."/>
            <person name="Kohler A."/>
            <person name="Kuees U."/>
            <person name="Lindquist E.A."/>
            <person name="Lucas S.M."/>
            <person name="Mago R."/>
            <person name="Mauceli E."/>
            <person name="Morin E."/>
            <person name="Murat C."/>
            <person name="Pangilinan J.L."/>
            <person name="Park R."/>
            <person name="Pearson M."/>
            <person name="Quesneville H."/>
            <person name="Rouhier N."/>
            <person name="Sakthikumar S."/>
            <person name="Salamov A.A."/>
            <person name="Schmutz J."/>
            <person name="Selles B."/>
            <person name="Shapiro H."/>
            <person name="Tanguay P."/>
            <person name="Tuskan G.A."/>
            <person name="Henrissat B."/>
            <person name="Van de Peer Y."/>
            <person name="Rouze P."/>
            <person name="Ellis J.G."/>
            <person name="Dodds P.N."/>
            <person name="Schein J.E."/>
            <person name="Zhong S."/>
            <person name="Hamelin R.C."/>
            <person name="Grigoriev I.V."/>
            <person name="Szabo L.J."/>
            <person name="Martin F."/>
        </authorList>
    </citation>
    <scope>NUCLEOTIDE SEQUENCE [LARGE SCALE GENOMIC DNA]</scope>
    <source>
        <strain evidence="11">98AG31 / pathotype 3-4-7</strain>
    </source>
</reference>
<dbReference type="KEGG" id="mlr:MELLADRAFT_62878"/>
<dbReference type="Pfam" id="PF11788">
    <property type="entry name" value="MRP-L46"/>
    <property type="match status" value="1"/>
</dbReference>
<dbReference type="Proteomes" id="UP000001072">
    <property type="component" value="Unassembled WGS sequence"/>
</dbReference>
<dbReference type="SUPFAM" id="SSF55811">
    <property type="entry name" value="Nudix"/>
    <property type="match status" value="1"/>
</dbReference>
<dbReference type="CDD" id="cd04661">
    <property type="entry name" value="NUDIX_MRP_L46"/>
    <property type="match status" value="1"/>
</dbReference>
<evidence type="ECO:0000256" key="5">
    <source>
        <dbReference type="ARBA" id="ARBA00023128"/>
    </source>
</evidence>
<evidence type="ECO:0000256" key="8">
    <source>
        <dbReference type="SAM" id="MobiDB-lite"/>
    </source>
</evidence>
<evidence type="ECO:0000256" key="3">
    <source>
        <dbReference type="ARBA" id="ARBA00022946"/>
    </source>
</evidence>
<dbReference type="PANTHER" id="PTHR13124">
    <property type="entry name" value="39S RIBOSOMAL PROTEIN L46, MITOCHONDRIAL PRECURSOR-RELATED"/>
    <property type="match status" value="1"/>
</dbReference>
<dbReference type="FunCoup" id="F4RKK8">
    <property type="interactions" value="57"/>
</dbReference>